<dbReference type="PROSITE" id="PS51186">
    <property type="entry name" value="GNAT"/>
    <property type="match status" value="1"/>
</dbReference>
<proteinExistence type="predicted"/>
<dbReference type="PANTHER" id="PTHR43792">
    <property type="entry name" value="GNAT FAMILY, PUTATIVE (AFU_ORTHOLOGUE AFUA_3G00765)-RELATED-RELATED"/>
    <property type="match status" value="1"/>
</dbReference>
<name>A0A328AZY4_9CAUL</name>
<accession>A0A328AZY4</accession>
<dbReference type="PANTHER" id="PTHR43792:SF1">
    <property type="entry name" value="N-ACETYLTRANSFERASE DOMAIN-CONTAINING PROTEIN"/>
    <property type="match status" value="1"/>
</dbReference>
<dbReference type="InterPro" id="IPR051531">
    <property type="entry name" value="N-acetyltransferase"/>
</dbReference>
<dbReference type="RefSeq" id="WP_111457024.1">
    <property type="nucleotide sequence ID" value="NZ_QFYP01000001.1"/>
</dbReference>
<dbReference type="SUPFAM" id="SSF55729">
    <property type="entry name" value="Acyl-CoA N-acyltransferases (Nat)"/>
    <property type="match status" value="1"/>
</dbReference>
<protein>
    <submittedName>
        <fullName evidence="2">N-acetyltransferase</fullName>
    </submittedName>
</protein>
<dbReference type="EMBL" id="QFYP01000001">
    <property type="protein sequence ID" value="RAK59731.1"/>
    <property type="molecule type" value="Genomic_DNA"/>
</dbReference>
<organism evidence="2 3">
    <name type="scientific">Phenylobacterium hankyongense</name>
    <dbReference type="NCBI Taxonomy" id="1813876"/>
    <lineage>
        <taxon>Bacteria</taxon>
        <taxon>Pseudomonadati</taxon>
        <taxon>Pseudomonadota</taxon>
        <taxon>Alphaproteobacteria</taxon>
        <taxon>Caulobacterales</taxon>
        <taxon>Caulobacteraceae</taxon>
        <taxon>Phenylobacterium</taxon>
    </lineage>
</organism>
<dbReference type="GO" id="GO:0016747">
    <property type="term" value="F:acyltransferase activity, transferring groups other than amino-acyl groups"/>
    <property type="evidence" value="ECO:0007669"/>
    <property type="project" value="InterPro"/>
</dbReference>
<reference evidence="3" key="1">
    <citation type="submission" date="2018-05" db="EMBL/GenBank/DDBJ databases">
        <authorList>
            <person name="Li X."/>
        </authorList>
    </citation>
    <scope>NUCLEOTIDE SEQUENCE [LARGE SCALE GENOMIC DNA]</scope>
    <source>
        <strain evidence="3">HKS-05</strain>
    </source>
</reference>
<comment type="caution">
    <text evidence="2">The sequence shown here is derived from an EMBL/GenBank/DDBJ whole genome shotgun (WGS) entry which is preliminary data.</text>
</comment>
<feature type="domain" description="N-acetyltransferase" evidence="1">
    <location>
        <begin position="35"/>
        <end position="177"/>
    </location>
</feature>
<keyword evidence="3" id="KW-1185">Reference proteome</keyword>
<dbReference type="Pfam" id="PF13302">
    <property type="entry name" value="Acetyltransf_3"/>
    <property type="match status" value="1"/>
</dbReference>
<keyword evidence="2" id="KW-0808">Transferase</keyword>
<dbReference type="AlphaFoldDB" id="A0A328AZY4"/>
<evidence type="ECO:0000259" key="1">
    <source>
        <dbReference type="PROSITE" id="PS51186"/>
    </source>
</evidence>
<dbReference type="Gene3D" id="3.40.630.30">
    <property type="match status" value="1"/>
</dbReference>
<sequence>MCAIEVTPSLATERLLLRGHVPSDAERLCQLANDIKVAGMTAAMPHPYVAADAEAFIDRAIRQDWRTQAAFAIEHRQFGLVGGLGFKPAARGRTELGYWIGRPFWNRGYATEAARAALRWAQRDWRKKLVVAGHFADNPASGQVLCKSGFLYTGDVELRDSRARGQTVPTRLMVWLA</sequence>
<evidence type="ECO:0000313" key="3">
    <source>
        <dbReference type="Proteomes" id="UP000249842"/>
    </source>
</evidence>
<dbReference type="InterPro" id="IPR000182">
    <property type="entry name" value="GNAT_dom"/>
</dbReference>
<evidence type="ECO:0000313" key="2">
    <source>
        <dbReference type="EMBL" id="RAK59731.1"/>
    </source>
</evidence>
<gene>
    <name evidence="2" type="ORF">DJ021_07900</name>
</gene>
<dbReference type="OrthoDB" id="9804153at2"/>
<dbReference type="Proteomes" id="UP000249842">
    <property type="component" value="Unassembled WGS sequence"/>
</dbReference>
<dbReference type="InterPro" id="IPR016181">
    <property type="entry name" value="Acyl_CoA_acyltransferase"/>
</dbReference>